<dbReference type="AlphaFoldDB" id="A0A8A3PRE5"/>
<evidence type="ECO:0000313" key="1">
    <source>
        <dbReference type="EMBL" id="QSZ37454.1"/>
    </source>
</evidence>
<keyword evidence="2" id="KW-1185">Reference proteome</keyword>
<accession>A0A8A3PRE5</accession>
<sequence>MGDKNNRGSTHTIKRAQAFAQKKFLAQKEKQLAEQKKAGCMIAAEAAMKKRALEFDFSTLRQHPVLTIEKTDDNVQMILNLDFFQSESVPGIGALLDVLTDYAAIISNVTILIKAPKHHFDISTYHSRAKNVMKLIRKLNTFNLIQLEVITLLDSRGSFEQLKLAAAAYGLKLYDWTLAYEIRGRKGKWEVQLGSTLERRLSGVYRREFLTQNY</sequence>
<reference evidence="1" key="1">
    <citation type="submission" date="2020-10" db="EMBL/GenBank/DDBJ databases">
        <title>Genome Sequence of Monilinia vaccinii-corymbosi Sheds Light on Mummy Berry Disease Infection of Blueberry and Mating Type.</title>
        <authorList>
            <person name="Yow A.G."/>
            <person name="Zhang Y."/>
            <person name="Bansal K."/>
            <person name="Eacker S.M."/>
            <person name="Sullivan S."/>
            <person name="Liachko I."/>
            <person name="Cubeta M.A."/>
            <person name="Rollins J.A."/>
            <person name="Ashrafi H."/>
        </authorList>
    </citation>
    <scope>NUCLEOTIDE SEQUENCE</scope>
    <source>
        <strain evidence="1">RL-1</strain>
    </source>
</reference>
<protein>
    <submittedName>
        <fullName evidence="1">Uncharacterized protein</fullName>
    </submittedName>
</protein>
<dbReference type="EMBL" id="CP063413">
    <property type="protein sequence ID" value="QSZ37454.1"/>
    <property type="molecule type" value="Genomic_DNA"/>
</dbReference>
<proteinExistence type="predicted"/>
<dbReference type="OrthoDB" id="3515398at2759"/>
<dbReference type="Proteomes" id="UP000672032">
    <property type="component" value="Chromosome 9"/>
</dbReference>
<evidence type="ECO:0000313" key="2">
    <source>
        <dbReference type="Proteomes" id="UP000672032"/>
    </source>
</evidence>
<gene>
    <name evidence="1" type="ORF">DSL72_008550</name>
</gene>
<name>A0A8A3PRE5_9HELO</name>
<organism evidence="1 2">
    <name type="scientific">Monilinia vaccinii-corymbosi</name>
    <dbReference type="NCBI Taxonomy" id="61207"/>
    <lineage>
        <taxon>Eukaryota</taxon>
        <taxon>Fungi</taxon>
        <taxon>Dikarya</taxon>
        <taxon>Ascomycota</taxon>
        <taxon>Pezizomycotina</taxon>
        <taxon>Leotiomycetes</taxon>
        <taxon>Helotiales</taxon>
        <taxon>Sclerotiniaceae</taxon>
        <taxon>Monilinia</taxon>
    </lineage>
</organism>